<keyword evidence="5 6" id="KW-0472">Membrane</keyword>
<dbReference type="EMBL" id="BPWL01000007">
    <property type="protein sequence ID" value="GJJ12128.1"/>
    <property type="molecule type" value="Genomic_DNA"/>
</dbReference>
<comment type="subcellular location">
    <subcellularLocation>
        <location evidence="1">Membrane</location>
        <topology evidence="1">Multi-pass membrane protein</topology>
    </subcellularLocation>
</comment>
<feature type="transmembrane region" description="Helical" evidence="6">
    <location>
        <begin position="37"/>
        <end position="56"/>
    </location>
</feature>
<keyword evidence="3 6" id="KW-0812">Transmembrane</keyword>
<evidence type="ECO:0000256" key="6">
    <source>
        <dbReference type="SAM" id="Phobius"/>
    </source>
</evidence>
<organism evidence="7 8">
    <name type="scientific">Clathrus columnatus</name>
    <dbReference type="NCBI Taxonomy" id="1419009"/>
    <lineage>
        <taxon>Eukaryota</taxon>
        <taxon>Fungi</taxon>
        <taxon>Dikarya</taxon>
        <taxon>Basidiomycota</taxon>
        <taxon>Agaricomycotina</taxon>
        <taxon>Agaricomycetes</taxon>
        <taxon>Phallomycetidae</taxon>
        <taxon>Phallales</taxon>
        <taxon>Clathraceae</taxon>
        <taxon>Clathrus</taxon>
    </lineage>
</organism>
<evidence type="ECO:0000313" key="8">
    <source>
        <dbReference type="Proteomes" id="UP001050691"/>
    </source>
</evidence>
<evidence type="ECO:0000256" key="3">
    <source>
        <dbReference type="ARBA" id="ARBA00022692"/>
    </source>
</evidence>
<evidence type="ECO:0000256" key="4">
    <source>
        <dbReference type="ARBA" id="ARBA00022989"/>
    </source>
</evidence>
<dbReference type="GO" id="GO:0032511">
    <property type="term" value="P:late endosome to vacuole transport via multivesicular body sorting pathway"/>
    <property type="evidence" value="ECO:0007669"/>
    <property type="project" value="TreeGrafter"/>
</dbReference>
<evidence type="ECO:0000256" key="2">
    <source>
        <dbReference type="ARBA" id="ARBA00005645"/>
    </source>
</evidence>
<name>A0AAV5AG71_9AGAM</name>
<protein>
    <submittedName>
        <fullName evidence="7">Uncharacterized protein</fullName>
    </submittedName>
</protein>
<evidence type="ECO:0000256" key="5">
    <source>
        <dbReference type="ARBA" id="ARBA00023136"/>
    </source>
</evidence>
<evidence type="ECO:0000313" key="7">
    <source>
        <dbReference type="EMBL" id="GJJ12128.1"/>
    </source>
</evidence>
<dbReference type="Proteomes" id="UP001050691">
    <property type="component" value="Unassembled WGS sequence"/>
</dbReference>
<feature type="transmembrane region" description="Helical" evidence="6">
    <location>
        <begin position="63"/>
        <end position="84"/>
    </location>
</feature>
<keyword evidence="8" id="KW-1185">Reference proteome</keyword>
<sequence length="92" mass="9798">MAAGLKTPLPNALFSRLGSDDFAPDDSSSSTVDLGRFLTSFIVVTGFSLPLVLAHAEVIHRGACIMSTIGGALVYGTIKLYSLAFREEESEF</sequence>
<comment type="similarity">
    <text evidence="2">Belongs to the OB-RGRP/VPS55 family.</text>
</comment>
<gene>
    <name evidence="7" type="ORF">Clacol_006369</name>
</gene>
<dbReference type="AlphaFoldDB" id="A0AAV5AG71"/>
<reference evidence="7" key="1">
    <citation type="submission" date="2021-10" db="EMBL/GenBank/DDBJ databases">
        <title>De novo Genome Assembly of Clathrus columnatus (Basidiomycota, Fungi) Using Illumina and Nanopore Sequence Data.</title>
        <authorList>
            <person name="Ogiso-Tanaka E."/>
            <person name="Itagaki H."/>
            <person name="Hosoya T."/>
            <person name="Hosaka K."/>
        </authorList>
    </citation>
    <scope>NUCLEOTIDE SEQUENCE</scope>
    <source>
        <strain evidence="7">MO-923</strain>
    </source>
</reference>
<dbReference type="PANTHER" id="PTHR12050:SF0">
    <property type="entry name" value="RH04491P"/>
    <property type="match status" value="1"/>
</dbReference>
<proteinExistence type="inferred from homology"/>
<comment type="caution">
    <text evidence="7">The sequence shown here is derived from an EMBL/GenBank/DDBJ whole genome shotgun (WGS) entry which is preliminary data.</text>
</comment>
<dbReference type="GO" id="GO:0034424">
    <property type="term" value="C:Vps55/Vps68 complex"/>
    <property type="evidence" value="ECO:0007669"/>
    <property type="project" value="TreeGrafter"/>
</dbReference>
<accession>A0AAV5AG71</accession>
<evidence type="ECO:0000256" key="1">
    <source>
        <dbReference type="ARBA" id="ARBA00004141"/>
    </source>
</evidence>
<keyword evidence="4 6" id="KW-1133">Transmembrane helix</keyword>
<dbReference type="InterPro" id="IPR007262">
    <property type="entry name" value="Vps55/LEPROT"/>
</dbReference>
<dbReference type="PANTHER" id="PTHR12050">
    <property type="entry name" value="LEPTIN RECEPTOR-RELATED"/>
    <property type="match status" value="1"/>
</dbReference>
<dbReference type="Pfam" id="PF04133">
    <property type="entry name" value="Vps55"/>
    <property type="match status" value="1"/>
</dbReference>